<dbReference type="NCBIfam" id="TIGR00254">
    <property type="entry name" value="GGDEF"/>
    <property type="match status" value="1"/>
</dbReference>
<evidence type="ECO:0000313" key="9">
    <source>
        <dbReference type="Proteomes" id="UP000007239"/>
    </source>
</evidence>
<proteinExistence type="predicted"/>
<feature type="domain" description="PAC" evidence="6">
    <location>
        <begin position="461"/>
        <end position="511"/>
    </location>
</feature>
<name>F6BJD8_THEXL</name>
<evidence type="ECO:0000259" key="7">
    <source>
        <dbReference type="PROSITE" id="PS50887"/>
    </source>
</evidence>
<dbReference type="InterPro" id="IPR000014">
    <property type="entry name" value="PAS"/>
</dbReference>
<dbReference type="CDD" id="cd17534">
    <property type="entry name" value="REC_DC-like"/>
    <property type="match status" value="1"/>
</dbReference>
<dbReference type="InterPro" id="IPR011006">
    <property type="entry name" value="CheY-like_superfamily"/>
</dbReference>
<evidence type="ECO:0000313" key="8">
    <source>
        <dbReference type="EMBL" id="AEF16906.1"/>
    </source>
</evidence>
<dbReference type="Pfam" id="PF00990">
    <property type="entry name" value="GGDEF"/>
    <property type="match status" value="1"/>
</dbReference>
<evidence type="ECO:0000259" key="6">
    <source>
        <dbReference type="PROSITE" id="PS50113"/>
    </source>
</evidence>
<reference evidence="8" key="1">
    <citation type="submission" date="2011-05" db="EMBL/GenBank/DDBJ databases">
        <title>Complete sequence of Thermoanaerobacterium xylanolyticum LX-11.</title>
        <authorList>
            <consortium name="US DOE Joint Genome Institute"/>
            <person name="Lucas S."/>
            <person name="Han J."/>
            <person name="Lapidus A."/>
            <person name="Cheng J.-F."/>
            <person name="Goodwin L."/>
            <person name="Pitluck S."/>
            <person name="Peters L."/>
            <person name="Mikhailova N."/>
            <person name="Lu M."/>
            <person name="Han C."/>
            <person name="Tapia R."/>
            <person name="Land M."/>
            <person name="Hauser L."/>
            <person name="Kyrpides N."/>
            <person name="Ivanova N."/>
            <person name="Pagani I."/>
            <person name="Hemme C."/>
            <person name="Woyke T."/>
        </authorList>
    </citation>
    <scope>NUCLEOTIDE SEQUENCE</scope>
    <source>
        <strain evidence="8">LX-11</strain>
    </source>
</reference>
<dbReference type="InterPro" id="IPR000160">
    <property type="entry name" value="GGDEF_dom"/>
</dbReference>
<evidence type="ECO:0000256" key="2">
    <source>
        <dbReference type="ARBA" id="ARBA00024867"/>
    </source>
</evidence>
<feature type="domain" description="PAS" evidence="5">
    <location>
        <begin position="256"/>
        <end position="299"/>
    </location>
</feature>
<dbReference type="Pfam" id="PF13426">
    <property type="entry name" value="PAS_9"/>
    <property type="match status" value="2"/>
</dbReference>
<feature type="domain" description="Response regulatory" evidence="4">
    <location>
        <begin position="9"/>
        <end position="125"/>
    </location>
</feature>
<dbReference type="SMART" id="SM00086">
    <property type="entry name" value="PAC"/>
    <property type="match status" value="3"/>
</dbReference>
<gene>
    <name evidence="8" type="ordered locus">Thexy_0865</name>
</gene>
<dbReference type="PROSITE" id="PS50110">
    <property type="entry name" value="RESPONSE_REGULATORY"/>
    <property type="match status" value="1"/>
</dbReference>
<feature type="domain" description="GGDEF" evidence="7">
    <location>
        <begin position="543"/>
        <end position="670"/>
    </location>
</feature>
<dbReference type="NCBIfam" id="TIGR00229">
    <property type="entry name" value="sensory_box"/>
    <property type="match status" value="3"/>
</dbReference>
<dbReference type="InterPro" id="IPR000700">
    <property type="entry name" value="PAS-assoc_C"/>
</dbReference>
<evidence type="ECO:0000259" key="5">
    <source>
        <dbReference type="PROSITE" id="PS50112"/>
    </source>
</evidence>
<dbReference type="SMART" id="SM00091">
    <property type="entry name" value="PAS"/>
    <property type="match status" value="3"/>
</dbReference>
<dbReference type="SUPFAM" id="SSF55785">
    <property type="entry name" value="PYP-like sensor domain (PAS domain)"/>
    <property type="match status" value="3"/>
</dbReference>
<evidence type="ECO:0000256" key="1">
    <source>
        <dbReference type="ARBA" id="ARBA00018672"/>
    </source>
</evidence>
<dbReference type="InterPro" id="IPR035965">
    <property type="entry name" value="PAS-like_dom_sf"/>
</dbReference>
<dbReference type="HOGENOM" id="CLU_000445_11_4_9"/>
<dbReference type="CDD" id="cd00130">
    <property type="entry name" value="PAS"/>
    <property type="match status" value="2"/>
</dbReference>
<dbReference type="Pfam" id="PF13188">
    <property type="entry name" value="PAS_8"/>
    <property type="match status" value="1"/>
</dbReference>
<dbReference type="PROSITE" id="PS50887">
    <property type="entry name" value="GGDEF"/>
    <property type="match status" value="1"/>
</dbReference>
<feature type="domain" description="PAC" evidence="6">
    <location>
        <begin position="331"/>
        <end position="381"/>
    </location>
</feature>
<feature type="domain" description="PAS" evidence="5">
    <location>
        <begin position="382"/>
        <end position="454"/>
    </location>
</feature>
<dbReference type="PANTHER" id="PTHR44757:SF2">
    <property type="entry name" value="BIOFILM ARCHITECTURE MAINTENANCE PROTEIN MBAA"/>
    <property type="match status" value="1"/>
</dbReference>
<dbReference type="CDD" id="cd01949">
    <property type="entry name" value="GGDEF"/>
    <property type="match status" value="1"/>
</dbReference>
<dbReference type="EMBL" id="CP002739">
    <property type="protein sequence ID" value="AEF16906.1"/>
    <property type="molecule type" value="Genomic_DNA"/>
</dbReference>
<feature type="modified residue" description="4-aspartylphosphate" evidence="3">
    <location>
        <position position="60"/>
    </location>
</feature>
<dbReference type="PROSITE" id="PS50112">
    <property type="entry name" value="PAS"/>
    <property type="match status" value="2"/>
</dbReference>
<keyword evidence="3" id="KW-0597">Phosphoprotein</keyword>
<dbReference type="SMART" id="SM00448">
    <property type="entry name" value="REC"/>
    <property type="match status" value="1"/>
</dbReference>
<dbReference type="Gene3D" id="3.40.50.2300">
    <property type="match status" value="1"/>
</dbReference>
<dbReference type="STRING" id="858215.Thexy_0865"/>
<dbReference type="PANTHER" id="PTHR44757">
    <property type="entry name" value="DIGUANYLATE CYCLASE DGCP"/>
    <property type="match status" value="1"/>
</dbReference>
<dbReference type="SUPFAM" id="SSF52172">
    <property type="entry name" value="CheY-like"/>
    <property type="match status" value="1"/>
</dbReference>
<dbReference type="GO" id="GO:0000160">
    <property type="term" value="P:phosphorelay signal transduction system"/>
    <property type="evidence" value="ECO:0007669"/>
    <property type="project" value="InterPro"/>
</dbReference>
<dbReference type="eggNOG" id="COG0784">
    <property type="taxonomic scope" value="Bacteria"/>
</dbReference>
<dbReference type="eggNOG" id="COG3290">
    <property type="taxonomic scope" value="Bacteria"/>
</dbReference>
<evidence type="ECO:0000256" key="3">
    <source>
        <dbReference type="PROSITE-ProRule" id="PRU00169"/>
    </source>
</evidence>
<dbReference type="SMART" id="SM00267">
    <property type="entry name" value="GGDEF"/>
    <property type="match status" value="1"/>
</dbReference>
<sequence>MMDTIFQKEILIVEDSKLNAQIAADILERYGYKTEIVFSGEKAIEKIISNEKSPDLILMDIELSGKLDGIDAAKIIGKHKDIPIIFLTANANREIMEKIKSVSAYGYILKGVDESVIISQIEMAFNLYEARHEIKSREEMFHSMFENHDVAMILVDAESGHIVYANKAACEFCRYPKDIVQNMDIREVADFFGVDGYESCWEMLKRGCNPCVCIQNGVNGSEKIVNVYSTIIDYQDKKLIHLIVFDITEEWEIKRKLEFYRKLFEDSLNEIYIFDAETLKFIFVNRGARKNLGYSEEELKKMTPLDIKIEFTLQSFKEFLKPLLNGKQMQLNIETMHRRKDGSLYPVGIHIELMEYDGEKVFVAFVADLTEQRKIENDLMEKNEILNTITAYAGDAIIMIDGYGKVTFWNPAAERILGYSKDEILGKELHTFMILDEQLYSSYKKAIEKFRHSGEGSIVGKTVEMKTVHKKGHEIDVELSLSVVKINGSWHAIGIIRDISERKKFEELLYLRSVTDPLTGIYNRRFFMDILEKEVEMTKRNKKPFSLIMFDLDHFKNVNDYFGHAAGDMVLKRVVEIVKERIRKTDCFARWGGEEFIIFLPETSLNNASDIAEELRFKISTAKFDGVGNVTASFGATDFKENDNIDTVLLRLDNMLYEAKNNGRNCVCVG</sequence>
<protein>
    <recommendedName>
        <fullName evidence="1">Stage 0 sporulation protein A homolog</fullName>
    </recommendedName>
</protein>
<dbReference type="InterPro" id="IPR043128">
    <property type="entry name" value="Rev_trsase/Diguanyl_cyclase"/>
</dbReference>
<dbReference type="Gene3D" id="3.30.70.270">
    <property type="match status" value="1"/>
</dbReference>
<dbReference type="InterPro" id="IPR001610">
    <property type="entry name" value="PAC"/>
</dbReference>
<dbReference type="InterPro" id="IPR001789">
    <property type="entry name" value="Sig_transdc_resp-reg_receiver"/>
</dbReference>
<dbReference type="InterPro" id="IPR052155">
    <property type="entry name" value="Biofilm_reg_signaling"/>
</dbReference>
<organism evidence="8 9">
    <name type="scientific">Thermoanaerobacterium xylanolyticum (strain ATCC 49914 / DSM 7097 / LX-11)</name>
    <dbReference type="NCBI Taxonomy" id="858215"/>
    <lineage>
        <taxon>Bacteria</taxon>
        <taxon>Bacillati</taxon>
        <taxon>Bacillota</taxon>
        <taxon>Clostridia</taxon>
        <taxon>Thermoanaerobacterales</taxon>
        <taxon>Thermoanaerobacteraceae</taxon>
        <taxon>Thermoanaerobacterium</taxon>
    </lineage>
</organism>
<dbReference type="SUPFAM" id="SSF55073">
    <property type="entry name" value="Nucleotide cyclase"/>
    <property type="match status" value="1"/>
</dbReference>
<dbReference type="Proteomes" id="UP000007239">
    <property type="component" value="Chromosome"/>
</dbReference>
<dbReference type="FunFam" id="3.30.70.270:FF:000001">
    <property type="entry name" value="Diguanylate cyclase domain protein"/>
    <property type="match status" value="1"/>
</dbReference>
<comment type="function">
    <text evidence="2">May play the central regulatory role in sporulation. It may be an element of the effector pathway responsible for the activation of sporulation genes in response to nutritional stress. Spo0A may act in concert with spo0H (a sigma factor) to control the expression of some genes that are critical to the sporulation process.</text>
</comment>
<dbReference type="InterPro" id="IPR029787">
    <property type="entry name" value="Nucleotide_cyclase"/>
</dbReference>
<evidence type="ECO:0000259" key="4">
    <source>
        <dbReference type="PROSITE" id="PS50110"/>
    </source>
</evidence>
<dbReference type="PROSITE" id="PS50113">
    <property type="entry name" value="PAC"/>
    <property type="match status" value="2"/>
</dbReference>
<dbReference type="Gene3D" id="3.30.450.20">
    <property type="entry name" value="PAS domain"/>
    <property type="match status" value="3"/>
</dbReference>
<dbReference type="Pfam" id="PF00072">
    <property type="entry name" value="Response_reg"/>
    <property type="match status" value="1"/>
</dbReference>
<dbReference type="AlphaFoldDB" id="F6BJD8"/>
<dbReference type="KEGG" id="txy:Thexy_0865"/>
<accession>F6BJD8</accession>
<keyword evidence="9" id="KW-1185">Reference proteome</keyword>
<dbReference type="eggNOG" id="COG3706">
    <property type="taxonomic scope" value="Bacteria"/>
</dbReference>